<sequence length="196" mass="20763">MVTLDPPIPLPQGNVQVLPDPKTTTEGDVLLTWNTGQARTEAPTNYLTTGKRKASSTDIWRLPVDNLANLPITEDNSRASISMAQQRPNLEVGNSGSALGGSGETYGRYVPGAPYSAKLRRLVYRCLSRQPDLRPKPRALVAEIQADLNGAAPAAAASTAEAANIGLAIPVVVPPALIIRPEPDSSVSSRVTKFSV</sequence>
<proteinExistence type="predicted"/>
<feature type="compositionally biased region" description="Pro residues" evidence="1">
    <location>
        <begin position="1"/>
        <end position="10"/>
    </location>
</feature>
<dbReference type="EMBL" id="JAFJYH010000006">
    <property type="protein sequence ID" value="KAG4425964.1"/>
    <property type="molecule type" value="Genomic_DNA"/>
</dbReference>
<dbReference type="Proteomes" id="UP000664132">
    <property type="component" value="Unassembled WGS sequence"/>
</dbReference>
<comment type="caution">
    <text evidence="2">The sequence shown here is derived from an EMBL/GenBank/DDBJ whole genome shotgun (WGS) entry which is preliminary data.</text>
</comment>
<evidence type="ECO:0008006" key="4">
    <source>
        <dbReference type="Google" id="ProtNLM"/>
    </source>
</evidence>
<keyword evidence="3" id="KW-1185">Reference proteome</keyword>
<evidence type="ECO:0000313" key="2">
    <source>
        <dbReference type="EMBL" id="KAG4425964.1"/>
    </source>
</evidence>
<evidence type="ECO:0000256" key="1">
    <source>
        <dbReference type="SAM" id="MobiDB-lite"/>
    </source>
</evidence>
<dbReference type="AlphaFoldDB" id="A0A8H8BW65"/>
<name>A0A8H8BW65_9HELO</name>
<gene>
    <name evidence="2" type="ORF">IFR04_000908</name>
</gene>
<evidence type="ECO:0000313" key="3">
    <source>
        <dbReference type="Proteomes" id="UP000664132"/>
    </source>
</evidence>
<feature type="region of interest" description="Disordered" evidence="1">
    <location>
        <begin position="1"/>
        <end position="22"/>
    </location>
</feature>
<protein>
    <recommendedName>
        <fullName evidence="4">Protein kinase domain-containing protein</fullName>
    </recommendedName>
</protein>
<accession>A0A8H8BW65</accession>
<reference evidence="2" key="1">
    <citation type="submission" date="2021-02" db="EMBL/GenBank/DDBJ databases">
        <title>Genome sequence Cadophora malorum strain M34.</title>
        <authorList>
            <person name="Stefanovic E."/>
            <person name="Vu D."/>
            <person name="Scully C."/>
            <person name="Dijksterhuis J."/>
            <person name="Roader J."/>
            <person name="Houbraken J."/>
        </authorList>
    </citation>
    <scope>NUCLEOTIDE SEQUENCE</scope>
    <source>
        <strain evidence="2">M34</strain>
    </source>
</reference>
<organism evidence="2 3">
    <name type="scientific">Cadophora malorum</name>
    <dbReference type="NCBI Taxonomy" id="108018"/>
    <lineage>
        <taxon>Eukaryota</taxon>
        <taxon>Fungi</taxon>
        <taxon>Dikarya</taxon>
        <taxon>Ascomycota</taxon>
        <taxon>Pezizomycotina</taxon>
        <taxon>Leotiomycetes</taxon>
        <taxon>Helotiales</taxon>
        <taxon>Ploettnerulaceae</taxon>
        <taxon>Cadophora</taxon>
    </lineage>
</organism>